<proteinExistence type="inferred from homology"/>
<dbReference type="Proteomes" id="UP001597521">
    <property type="component" value="Unassembled WGS sequence"/>
</dbReference>
<evidence type="ECO:0000313" key="7">
    <source>
        <dbReference type="Proteomes" id="UP001597521"/>
    </source>
</evidence>
<dbReference type="InterPro" id="IPR029510">
    <property type="entry name" value="Ald_DH_CS_GLU"/>
</dbReference>
<comment type="similarity">
    <text evidence="1 4">Belongs to the aldehyde dehydrogenase family.</text>
</comment>
<dbReference type="Pfam" id="PF00171">
    <property type="entry name" value="Aldedh"/>
    <property type="match status" value="1"/>
</dbReference>
<comment type="caution">
    <text evidence="6">The sequence shown here is derived from an EMBL/GenBank/DDBJ whole genome shotgun (WGS) entry which is preliminary data.</text>
</comment>
<evidence type="ECO:0000256" key="4">
    <source>
        <dbReference type="RuleBase" id="RU003345"/>
    </source>
</evidence>
<dbReference type="InterPro" id="IPR050740">
    <property type="entry name" value="Aldehyde_DH_Superfamily"/>
</dbReference>
<keyword evidence="2 4" id="KW-0560">Oxidoreductase</keyword>
<dbReference type="InterPro" id="IPR015590">
    <property type="entry name" value="Aldehyde_DH_dom"/>
</dbReference>
<sequence length="525" mass="57205">MVGQKLCKRYRILTLRRSSLSLTACLVRAKRARMLQQMLSELTGSERYRGQMFIGGRWIDDDAADMLEVENPANQRVIGTIPQGTAEHAAEAIEAARRAQPAWAALPAYERAKLLFALADAVRANDGVLARIVVAEQGKPLNQAMGEIGATETFLRYAAESARRIEGDIIPSDAPDEEVWIRRAPHGVVVGLTAWNFPAALAARKLGPALIAGNTFVLKAHEFTPFSGIALAILAESVGLPPGVFNVVTGAGRTVGEALVTHPHSDLITMTGSTRAGKEIYRAGADRIKVLRLELGGKAPFIVMDDADVDAAVESAVAARFSNCGQICTCNERMYLHERIAEEFLDKFTARTRRLSIGDPLTNPHIGPKISGPERDKVADIVRDTIAAGAEVLLEGGPMREGEYARGYWYAPTVLKVRNNSAPAMRQEIFGPVVPVMTVSDFEEALALANDSEYGLSAYVYSQSFRRLMRSAAALHFGEIYFNRSSGELVQGFHTGWGQSGLGGEDGKYGLDGYFRKKTMYVNWS</sequence>
<evidence type="ECO:0000256" key="2">
    <source>
        <dbReference type="ARBA" id="ARBA00023002"/>
    </source>
</evidence>
<dbReference type="InterPro" id="IPR016160">
    <property type="entry name" value="Ald_DH_CS_CYS"/>
</dbReference>
<accession>A0ABW5QNR5</accession>
<dbReference type="Gene3D" id="3.40.605.10">
    <property type="entry name" value="Aldehyde Dehydrogenase, Chain A, domain 1"/>
    <property type="match status" value="1"/>
</dbReference>
<evidence type="ECO:0000259" key="5">
    <source>
        <dbReference type="Pfam" id="PF00171"/>
    </source>
</evidence>
<dbReference type="EMBL" id="JBHUNP010000001">
    <property type="protein sequence ID" value="MFD2649345.1"/>
    <property type="molecule type" value="Genomic_DNA"/>
</dbReference>
<dbReference type="InterPro" id="IPR016163">
    <property type="entry name" value="Ald_DH_C"/>
</dbReference>
<dbReference type="RefSeq" id="WP_386834861.1">
    <property type="nucleotide sequence ID" value="NZ_JBHUNP010000001.1"/>
</dbReference>
<feature type="domain" description="Aldehyde dehydrogenase" evidence="5">
    <location>
        <begin position="58"/>
        <end position="519"/>
    </location>
</feature>
<dbReference type="InterPro" id="IPR016162">
    <property type="entry name" value="Ald_DH_N"/>
</dbReference>
<dbReference type="PROSITE" id="PS00070">
    <property type="entry name" value="ALDEHYDE_DEHYDR_CYS"/>
    <property type="match status" value="1"/>
</dbReference>
<organism evidence="6 7">
    <name type="scientific">Devosia albogilva</name>
    <dbReference type="NCBI Taxonomy" id="429726"/>
    <lineage>
        <taxon>Bacteria</taxon>
        <taxon>Pseudomonadati</taxon>
        <taxon>Pseudomonadota</taxon>
        <taxon>Alphaproteobacteria</taxon>
        <taxon>Hyphomicrobiales</taxon>
        <taxon>Devosiaceae</taxon>
        <taxon>Devosia</taxon>
    </lineage>
</organism>
<keyword evidence="7" id="KW-1185">Reference proteome</keyword>
<dbReference type="Gene3D" id="3.40.309.10">
    <property type="entry name" value="Aldehyde Dehydrogenase, Chain A, domain 2"/>
    <property type="match status" value="1"/>
</dbReference>
<dbReference type="PANTHER" id="PTHR43353:SF5">
    <property type="entry name" value="SUCCINATE-SEMIALDEHYDE DEHYDROGENASE, MITOCHONDRIAL"/>
    <property type="match status" value="1"/>
</dbReference>
<evidence type="ECO:0000256" key="1">
    <source>
        <dbReference type="ARBA" id="ARBA00009986"/>
    </source>
</evidence>
<dbReference type="InterPro" id="IPR016161">
    <property type="entry name" value="Ald_DH/histidinol_DH"/>
</dbReference>
<gene>
    <name evidence="6" type="ORF">ACFSX5_16285</name>
</gene>
<evidence type="ECO:0000313" key="6">
    <source>
        <dbReference type="EMBL" id="MFD2649345.1"/>
    </source>
</evidence>
<dbReference type="PANTHER" id="PTHR43353">
    <property type="entry name" value="SUCCINATE-SEMIALDEHYDE DEHYDROGENASE, MITOCHONDRIAL"/>
    <property type="match status" value="1"/>
</dbReference>
<dbReference type="SUPFAM" id="SSF53720">
    <property type="entry name" value="ALDH-like"/>
    <property type="match status" value="1"/>
</dbReference>
<protein>
    <submittedName>
        <fullName evidence="6">Aldehyde dehydrogenase family protein</fullName>
    </submittedName>
</protein>
<name>A0ABW5QNR5_9HYPH</name>
<dbReference type="PROSITE" id="PS00687">
    <property type="entry name" value="ALDEHYDE_DEHYDR_GLU"/>
    <property type="match status" value="1"/>
</dbReference>
<feature type="active site" evidence="3">
    <location>
        <position position="294"/>
    </location>
</feature>
<reference evidence="7" key="1">
    <citation type="journal article" date="2019" name="Int. J. Syst. Evol. Microbiol.">
        <title>The Global Catalogue of Microorganisms (GCM) 10K type strain sequencing project: providing services to taxonomists for standard genome sequencing and annotation.</title>
        <authorList>
            <consortium name="The Broad Institute Genomics Platform"/>
            <consortium name="The Broad Institute Genome Sequencing Center for Infectious Disease"/>
            <person name="Wu L."/>
            <person name="Ma J."/>
        </authorList>
    </citation>
    <scope>NUCLEOTIDE SEQUENCE [LARGE SCALE GENOMIC DNA]</scope>
    <source>
        <strain evidence="7">CCM 7427</strain>
    </source>
</reference>
<evidence type="ECO:0000256" key="3">
    <source>
        <dbReference type="PROSITE-ProRule" id="PRU10007"/>
    </source>
</evidence>